<reference evidence="3 4" key="1">
    <citation type="journal article" date="2020" name="IScience">
        <title>Genome Sequencing of the Endangered Kingdonia uniflora (Circaeasteraceae, Ranunculales) Reveals Potential Mechanisms of Evolutionary Specialization.</title>
        <authorList>
            <person name="Sun Y."/>
            <person name="Deng T."/>
            <person name="Zhang A."/>
            <person name="Moore M.J."/>
            <person name="Landis J.B."/>
            <person name="Lin N."/>
            <person name="Zhang H."/>
            <person name="Zhang X."/>
            <person name="Huang J."/>
            <person name="Zhang X."/>
            <person name="Sun H."/>
            <person name="Wang H."/>
        </authorList>
    </citation>
    <scope>NUCLEOTIDE SEQUENCE [LARGE SCALE GENOMIC DNA]</scope>
    <source>
        <strain evidence="3">TB1705</strain>
        <tissue evidence="3">Leaf</tissue>
    </source>
</reference>
<sequence length="197" mass="21692">MPRSSEKRMSTISLLKSMNIMSIMITGDNWGTGNSIAKVVGIETVVTEAKPDQKAEKVKELQGSSKSVGESTDSGSAHNTYWSQNLLSVKGHQIRVLSRGHPQIVYVSDDEVDHNQSPVLHLAAMQGTPHLNDQTPKIVKAEGLNSNVCANAYAVKYIYKYVFRNTMDHRDIISVSRVEDADKQSIVLHLAALQDTT</sequence>
<dbReference type="Proteomes" id="UP000541444">
    <property type="component" value="Unassembled WGS sequence"/>
</dbReference>
<keyword evidence="1" id="KW-0479">Metal-binding</keyword>
<dbReference type="InterPro" id="IPR023214">
    <property type="entry name" value="HAD_sf"/>
</dbReference>
<protein>
    <submittedName>
        <fullName evidence="3">Uncharacterized protein</fullName>
    </submittedName>
</protein>
<feature type="region of interest" description="Disordered" evidence="2">
    <location>
        <begin position="50"/>
        <end position="76"/>
    </location>
</feature>
<comment type="caution">
    <text evidence="3">The sequence shown here is derived from an EMBL/GenBank/DDBJ whole genome shotgun (WGS) entry which is preliminary data.</text>
</comment>
<feature type="compositionally biased region" description="Basic and acidic residues" evidence="2">
    <location>
        <begin position="50"/>
        <end position="60"/>
    </location>
</feature>
<name>A0A7J7NAU0_9MAGN</name>
<feature type="compositionally biased region" description="Polar residues" evidence="2">
    <location>
        <begin position="62"/>
        <end position="76"/>
    </location>
</feature>
<proteinExistence type="predicted"/>
<keyword evidence="4" id="KW-1185">Reference proteome</keyword>
<evidence type="ECO:0000256" key="2">
    <source>
        <dbReference type="SAM" id="MobiDB-lite"/>
    </source>
</evidence>
<evidence type="ECO:0000313" key="4">
    <source>
        <dbReference type="Proteomes" id="UP000541444"/>
    </source>
</evidence>
<dbReference type="EMBL" id="JACGCM010000932">
    <property type="protein sequence ID" value="KAF6164351.1"/>
    <property type="molecule type" value="Genomic_DNA"/>
</dbReference>
<dbReference type="GO" id="GO:0046872">
    <property type="term" value="F:metal ion binding"/>
    <property type="evidence" value="ECO:0007669"/>
    <property type="project" value="UniProtKB-KW"/>
</dbReference>
<dbReference type="SUPFAM" id="SSF56784">
    <property type="entry name" value="HAD-like"/>
    <property type="match status" value="1"/>
</dbReference>
<gene>
    <name evidence="3" type="ORF">GIB67_037508</name>
</gene>
<dbReference type="Gene3D" id="3.40.50.1000">
    <property type="entry name" value="HAD superfamily/HAD-like"/>
    <property type="match status" value="1"/>
</dbReference>
<dbReference type="AlphaFoldDB" id="A0A7J7NAU0"/>
<dbReference type="InterPro" id="IPR036412">
    <property type="entry name" value="HAD-like_sf"/>
</dbReference>
<accession>A0A7J7NAU0</accession>
<dbReference type="PANTHER" id="PTHR46594:SF4">
    <property type="entry name" value="P-TYPE CATION-TRANSPORTING ATPASE"/>
    <property type="match status" value="1"/>
</dbReference>
<evidence type="ECO:0000313" key="3">
    <source>
        <dbReference type="EMBL" id="KAF6164351.1"/>
    </source>
</evidence>
<organism evidence="3 4">
    <name type="scientific">Kingdonia uniflora</name>
    <dbReference type="NCBI Taxonomy" id="39325"/>
    <lineage>
        <taxon>Eukaryota</taxon>
        <taxon>Viridiplantae</taxon>
        <taxon>Streptophyta</taxon>
        <taxon>Embryophyta</taxon>
        <taxon>Tracheophyta</taxon>
        <taxon>Spermatophyta</taxon>
        <taxon>Magnoliopsida</taxon>
        <taxon>Ranunculales</taxon>
        <taxon>Circaeasteraceae</taxon>
        <taxon>Kingdonia</taxon>
    </lineage>
</organism>
<dbReference type="PANTHER" id="PTHR46594">
    <property type="entry name" value="P-TYPE CATION-TRANSPORTING ATPASE"/>
    <property type="match status" value="1"/>
</dbReference>
<evidence type="ECO:0000256" key="1">
    <source>
        <dbReference type="ARBA" id="ARBA00022723"/>
    </source>
</evidence>
<dbReference type="OrthoDB" id="432719at2759"/>